<proteinExistence type="predicted"/>
<protein>
    <submittedName>
        <fullName evidence="1">Uncharacterized protein</fullName>
    </submittedName>
</protein>
<comment type="caution">
    <text evidence="1">The sequence shown here is derived from an EMBL/GenBank/DDBJ whole genome shotgun (WGS) entry which is preliminary data.</text>
</comment>
<dbReference type="EMBL" id="QFPJ01000004">
    <property type="protein sequence ID" value="PZQ23893.1"/>
    <property type="molecule type" value="Genomic_DNA"/>
</dbReference>
<name>A0A2W5N1J6_SPHMC</name>
<dbReference type="Proteomes" id="UP000248597">
    <property type="component" value="Unassembled WGS sequence"/>
</dbReference>
<organism evidence="1 2">
    <name type="scientific">Sphingopyxis macrogoltabida</name>
    <name type="common">Sphingomonas macrogoltabidus</name>
    <dbReference type="NCBI Taxonomy" id="33050"/>
    <lineage>
        <taxon>Bacteria</taxon>
        <taxon>Pseudomonadati</taxon>
        <taxon>Pseudomonadota</taxon>
        <taxon>Alphaproteobacteria</taxon>
        <taxon>Sphingomonadales</taxon>
        <taxon>Sphingomonadaceae</taxon>
        <taxon>Sphingopyxis</taxon>
    </lineage>
</organism>
<evidence type="ECO:0000313" key="1">
    <source>
        <dbReference type="EMBL" id="PZQ23893.1"/>
    </source>
</evidence>
<accession>A0A2W5N1J6</accession>
<reference evidence="1 2" key="1">
    <citation type="submission" date="2017-08" db="EMBL/GenBank/DDBJ databases">
        <title>Infants hospitalized years apart are colonized by the same room-sourced microbial strains.</title>
        <authorList>
            <person name="Brooks B."/>
            <person name="Olm M.R."/>
            <person name="Firek B.A."/>
            <person name="Baker R."/>
            <person name="Thomas B.C."/>
            <person name="Morowitz M.J."/>
            <person name="Banfield J.F."/>
        </authorList>
    </citation>
    <scope>NUCLEOTIDE SEQUENCE [LARGE SCALE GENOMIC DNA]</scope>
    <source>
        <strain evidence="1">S2_005_003_R2_47</strain>
    </source>
</reference>
<dbReference type="AlphaFoldDB" id="A0A2W5N1J6"/>
<evidence type="ECO:0000313" key="2">
    <source>
        <dbReference type="Proteomes" id="UP000248597"/>
    </source>
</evidence>
<sequence>MSLRARTKAAHGFGDSRFTLADVYRQNAAKVSNDVPRLAVPRNHAEKFRRPVTIKTLDALSPEMAAPYREQLVGLSPEARAELEPKLALQALQAASTEARIMIGVGSQASPLDKARVSIANQERQFERRVDQLAAEINEQTGTRAVYDRVTGLAVIDPATGLPKMEPIYALSKGIRDAKAAEMMGIVRQLSVLRGPGGDKELDAALKESVQLAKSRAQDRADLDEIERRARETIREEQIAARVDAKAKHLRAKSNYSGSL</sequence>
<gene>
    <name evidence="1" type="ORF">DI569_02665</name>
</gene>